<organism evidence="1 2">
    <name type="scientific">Piscinibacter gummiphilus</name>
    <dbReference type="NCBI Taxonomy" id="946333"/>
    <lineage>
        <taxon>Bacteria</taxon>
        <taxon>Pseudomonadati</taxon>
        <taxon>Pseudomonadota</taxon>
        <taxon>Betaproteobacteria</taxon>
        <taxon>Burkholderiales</taxon>
        <taxon>Sphaerotilaceae</taxon>
        <taxon>Piscinibacter</taxon>
    </lineage>
</organism>
<sequence length="216" mass="22805">MNLPHLLWQNAYGRLGWTVVLAAVVLAVMALRQPPTRRTVLATLGLFAVLMSLPGPWSPAHWIGLAFQRPSALGIALCVLSIEARWSGRTDRATMPAAFAAVIAFAGGLLYLDASGWIARGVYPSGFGPVGAPVAGLLIGVGAAAALVMERGTAHAVALLAAVLAFALCRLPTGNLWDALIDPFLWVWAVVVLVRRVPRPRRQPLPVASAEPATVL</sequence>
<name>A0A1W6LCP7_9BURK</name>
<accession>A0A1W6LCP7</accession>
<dbReference type="RefSeq" id="WP_085752283.1">
    <property type="nucleotide sequence ID" value="NZ_BSPR01000006.1"/>
</dbReference>
<reference evidence="1 2" key="1">
    <citation type="submission" date="2016-04" db="EMBL/GenBank/DDBJ databases">
        <title>Complete genome sequence of natural rubber-degrading, novel Gram-negative bacterium, Rhizobacter gummiphilus strain NS21.</title>
        <authorList>
            <person name="Tabata M."/>
            <person name="Kasai D."/>
            <person name="Fukuda M."/>
        </authorList>
    </citation>
    <scope>NUCLEOTIDE SEQUENCE [LARGE SCALE GENOMIC DNA]</scope>
    <source>
        <strain evidence="1 2">NS21</strain>
    </source>
</reference>
<keyword evidence="2" id="KW-1185">Reference proteome</keyword>
<dbReference type="KEGG" id="rgu:A4W93_19955"/>
<protein>
    <submittedName>
        <fullName evidence="1">Uncharacterized protein</fullName>
    </submittedName>
</protein>
<dbReference type="OrthoDB" id="8907702at2"/>
<dbReference type="Proteomes" id="UP000193427">
    <property type="component" value="Chromosome"/>
</dbReference>
<evidence type="ECO:0000313" key="2">
    <source>
        <dbReference type="Proteomes" id="UP000193427"/>
    </source>
</evidence>
<dbReference type="AlphaFoldDB" id="A0A1W6LCP7"/>
<proteinExistence type="predicted"/>
<evidence type="ECO:0000313" key="1">
    <source>
        <dbReference type="EMBL" id="ARN21987.1"/>
    </source>
</evidence>
<gene>
    <name evidence="1" type="ORF">A4W93_19955</name>
</gene>
<dbReference type="EMBL" id="CP015118">
    <property type="protein sequence ID" value="ARN21987.1"/>
    <property type="molecule type" value="Genomic_DNA"/>
</dbReference>
<dbReference type="STRING" id="946333.A4W93_19955"/>